<reference evidence="4" key="1">
    <citation type="submission" date="2015-01" db="EMBL/GenBank/DDBJ databases">
        <title>Flavisolibacter sp./LCS9/ whole genome sequencing.</title>
        <authorList>
            <person name="Kim M.K."/>
            <person name="Srinivasan S."/>
            <person name="Lee J.-J."/>
        </authorList>
    </citation>
    <scope>NUCLEOTIDE SEQUENCE [LARGE SCALE GENOMIC DNA]</scope>
    <source>
        <strain evidence="4">LCS9</strain>
    </source>
</reference>
<dbReference type="OrthoDB" id="667489at2"/>
<dbReference type="KEGG" id="fla:SY85_13845"/>
<accession>A0A172TWP9</accession>
<dbReference type="Proteomes" id="UP000077177">
    <property type="component" value="Chromosome"/>
</dbReference>
<reference evidence="3 4" key="2">
    <citation type="journal article" date="2016" name="Int. J. Syst. Evol. Microbiol.">
        <title>Flavisolibacter tropicus sp. nov., isolated from tropical soil.</title>
        <authorList>
            <person name="Lee J.J."/>
            <person name="Kang M.S."/>
            <person name="Kim G.S."/>
            <person name="Lee C.S."/>
            <person name="Lim S."/>
            <person name="Lee J."/>
            <person name="Roh S.H."/>
            <person name="Kang H."/>
            <person name="Ha J.M."/>
            <person name="Bae S."/>
            <person name="Jung H.Y."/>
            <person name="Kim M.K."/>
        </authorList>
    </citation>
    <scope>NUCLEOTIDE SEQUENCE [LARGE SCALE GENOMIC DNA]</scope>
    <source>
        <strain evidence="3 4">LCS9</strain>
    </source>
</reference>
<feature type="domain" description="Lipocalin-like" evidence="2">
    <location>
        <begin position="42"/>
        <end position="118"/>
    </location>
</feature>
<dbReference type="Pfam" id="PF13648">
    <property type="entry name" value="Lipocalin_4"/>
    <property type="match status" value="1"/>
</dbReference>
<sequence length="142" mass="15971">MKPKLLLVALLAVSISFLSSCKKDKSDDADQVMSTEEVAAKILGKWSISSVQYNNHYNGTDHKETYPGTATDYVEFKSDGLMYTSFRGVTDISTYKVKNDKVITIDDDPASIQEISDKVLRLYTKDETGTFGFTELMYNLNR</sequence>
<dbReference type="AlphaFoldDB" id="A0A172TWP9"/>
<keyword evidence="1" id="KW-0732">Signal</keyword>
<organism evidence="3 4">
    <name type="scientific">Flavisolibacter tropicus</name>
    <dbReference type="NCBI Taxonomy" id="1492898"/>
    <lineage>
        <taxon>Bacteria</taxon>
        <taxon>Pseudomonadati</taxon>
        <taxon>Bacteroidota</taxon>
        <taxon>Chitinophagia</taxon>
        <taxon>Chitinophagales</taxon>
        <taxon>Chitinophagaceae</taxon>
        <taxon>Flavisolibacter</taxon>
    </lineage>
</organism>
<proteinExistence type="predicted"/>
<evidence type="ECO:0000313" key="3">
    <source>
        <dbReference type="EMBL" id="ANE51426.1"/>
    </source>
</evidence>
<gene>
    <name evidence="3" type="ORF">SY85_13845</name>
</gene>
<feature type="chain" id="PRO_5008001293" description="Lipocalin-like domain-containing protein" evidence="1">
    <location>
        <begin position="23"/>
        <end position="142"/>
    </location>
</feature>
<dbReference type="PROSITE" id="PS51257">
    <property type="entry name" value="PROKAR_LIPOPROTEIN"/>
    <property type="match status" value="1"/>
</dbReference>
<feature type="signal peptide" evidence="1">
    <location>
        <begin position="1"/>
        <end position="22"/>
    </location>
</feature>
<evidence type="ECO:0000259" key="2">
    <source>
        <dbReference type="Pfam" id="PF13648"/>
    </source>
</evidence>
<protein>
    <recommendedName>
        <fullName evidence="2">Lipocalin-like domain-containing protein</fullName>
    </recommendedName>
</protein>
<dbReference type="EMBL" id="CP011390">
    <property type="protein sequence ID" value="ANE51426.1"/>
    <property type="molecule type" value="Genomic_DNA"/>
</dbReference>
<keyword evidence="4" id="KW-1185">Reference proteome</keyword>
<evidence type="ECO:0000313" key="4">
    <source>
        <dbReference type="Proteomes" id="UP000077177"/>
    </source>
</evidence>
<evidence type="ECO:0000256" key="1">
    <source>
        <dbReference type="SAM" id="SignalP"/>
    </source>
</evidence>
<dbReference type="RefSeq" id="WP_066405439.1">
    <property type="nucleotide sequence ID" value="NZ_CP011390.1"/>
</dbReference>
<dbReference type="InterPro" id="IPR024311">
    <property type="entry name" value="Lipocalin-like"/>
</dbReference>
<name>A0A172TWP9_9BACT</name>